<name>A0A6F8ZDR8_9FIRM</name>
<protein>
    <submittedName>
        <fullName evidence="1">Uncharacterized protein</fullName>
    </submittedName>
</protein>
<dbReference type="EMBL" id="LR778114">
    <property type="protein sequence ID" value="CAB1128071.1"/>
    <property type="molecule type" value="Genomic_DNA"/>
</dbReference>
<dbReference type="Proteomes" id="UP000503399">
    <property type="component" value="Chromosome"/>
</dbReference>
<sequence length="210" mass="22770">MDLWSLQGLLEAWPGRPEEREAWRTFARRAEAALRERAPGHWPGPALVPGLLQARLAAALGLAGLTRGDRLRTRVLTLGAHAGLEVRMLRDFGFEAVGLEQRPELAAAGRDTGLLPPDSLVTADYRAYLADPGPAWPLILALAPEAVDPAWIATARRRLAPEGQLVVVAYWADLPAAWHSRARPVVEGLMGGLRWEAAPDSPHSAERQGA</sequence>
<proteinExistence type="predicted"/>
<gene>
    <name evidence="1" type="ORF">R50_0565</name>
</gene>
<keyword evidence="2" id="KW-1185">Reference proteome</keyword>
<dbReference type="AlphaFoldDB" id="A0A6F8ZDR8"/>
<dbReference type="Gene3D" id="3.40.50.150">
    <property type="entry name" value="Vaccinia Virus protein VP39"/>
    <property type="match status" value="1"/>
</dbReference>
<dbReference type="KEGG" id="hfv:R50_0565"/>
<dbReference type="InterPro" id="IPR029063">
    <property type="entry name" value="SAM-dependent_MTases_sf"/>
</dbReference>
<evidence type="ECO:0000313" key="1">
    <source>
        <dbReference type="EMBL" id="CAB1128071.1"/>
    </source>
</evidence>
<organism evidence="1 2">
    <name type="scientific">Candidatus Hydrogenisulfobacillus filiaventi</name>
    <dbReference type="NCBI Taxonomy" id="2707344"/>
    <lineage>
        <taxon>Bacteria</taxon>
        <taxon>Bacillati</taxon>
        <taxon>Bacillota</taxon>
        <taxon>Clostridia</taxon>
        <taxon>Eubacteriales</taxon>
        <taxon>Clostridiales Family XVII. Incertae Sedis</taxon>
        <taxon>Candidatus Hydrogenisulfobacillus</taxon>
    </lineage>
</organism>
<dbReference type="SUPFAM" id="SSF53335">
    <property type="entry name" value="S-adenosyl-L-methionine-dependent methyltransferases"/>
    <property type="match status" value="1"/>
</dbReference>
<evidence type="ECO:0000313" key="2">
    <source>
        <dbReference type="Proteomes" id="UP000503399"/>
    </source>
</evidence>
<reference evidence="1 2" key="1">
    <citation type="submission" date="2020-02" db="EMBL/GenBank/DDBJ databases">
        <authorList>
            <person name="Hogendoorn C."/>
        </authorList>
    </citation>
    <scope>NUCLEOTIDE SEQUENCE [LARGE SCALE GENOMIC DNA]</scope>
    <source>
        <strain evidence="1">R501</strain>
    </source>
</reference>
<accession>A0A6F8ZDR8</accession>